<dbReference type="RefSeq" id="WP_125068593.1">
    <property type="nucleotide sequence ID" value="NZ_CP032548.1"/>
</dbReference>
<dbReference type="EMBL" id="CP032548">
    <property type="protein sequence ID" value="AZJ36665.1"/>
    <property type="molecule type" value="Genomic_DNA"/>
</dbReference>
<reference evidence="1 2" key="1">
    <citation type="submission" date="2018-09" db="EMBL/GenBank/DDBJ databases">
        <title>Insights into the microbiota of Asian seabass (Lates calcarifer) with tenacibaculosis symptoms and description of sp. nov. Tenacibaculum singaporense.</title>
        <authorList>
            <person name="Miyake S."/>
            <person name="Soh M."/>
            <person name="Azman M.N."/>
            <person name="Ngoh S.Y."/>
            <person name="Orban L."/>
        </authorList>
    </citation>
    <scope>NUCLEOTIDE SEQUENCE [LARGE SCALE GENOMIC DNA]</scope>
    <source>
        <strain evidence="1 2">DSM 106434</strain>
    </source>
</reference>
<dbReference type="InterPro" id="IPR047677">
    <property type="entry name" value="GDCCVxC"/>
</dbReference>
<organism evidence="1 2">
    <name type="scientific">Tenacibaculum singaporense</name>
    <dbReference type="NCBI Taxonomy" id="2358479"/>
    <lineage>
        <taxon>Bacteria</taxon>
        <taxon>Pseudomonadati</taxon>
        <taxon>Bacteroidota</taxon>
        <taxon>Flavobacteriia</taxon>
        <taxon>Flavobacteriales</taxon>
        <taxon>Flavobacteriaceae</taxon>
        <taxon>Tenacibaculum</taxon>
    </lineage>
</organism>
<dbReference type="KEGG" id="tsig:D6T69_14430"/>
<proteinExistence type="predicted"/>
<sequence>MEVQLKSEITCPNCGHKKVENMPTNACQFFYKCDNCKTVLKPNEGDCCVYCSYGTIPCPPIQENKSCC</sequence>
<name>A0A3Q8RPW8_9FLAO</name>
<keyword evidence="2" id="KW-1185">Reference proteome</keyword>
<gene>
    <name evidence="1" type="ORF">D6T69_14430</name>
</gene>
<dbReference type="NCBIfam" id="NF041374">
    <property type="entry name" value="GDCCVxC"/>
    <property type="match status" value="1"/>
</dbReference>
<protein>
    <submittedName>
        <fullName evidence="1">Uncharacterized protein</fullName>
    </submittedName>
</protein>
<evidence type="ECO:0000313" key="1">
    <source>
        <dbReference type="EMBL" id="AZJ36665.1"/>
    </source>
</evidence>
<dbReference type="Proteomes" id="UP000274593">
    <property type="component" value="Chromosome"/>
</dbReference>
<evidence type="ECO:0000313" key="2">
    <source>
        <dbReference type="Proteomes" id="UP000274593"/>
    </source>
</evidence>
<accession>A0A3Q8RPW8</accession>
<dbReference type="AlphaFoldDB" id="A0A3Q8RPW8"/>